<feature type="domain" description="Peptidoglycan binding-like" evidence="3">
    <location>
        <begin position="17"/>
        <end position="73"/>
    </location>
</feature>
<evidence type="ECO:0000313" key="5">
    <source>
        <dbReference type="Proteomes" id="UP000553193"/>
    </source>
</evidence>
<keyword evidence="4" id="KW-0378">Hydrolase</keyword>
<evidence type="ECO:0000259" key="2">
    <source>
        <dbReference type="Pfam" id="PF01464"/>
    </source>
</evidence>
<sequence length="318" mass="33931">MNVMLIQPLVFTLPMMRGEVVREAQLALLRTGLNPGEPDGVYGPMTAEAVRRFQRREGLPVDGVLTGPAWARLMQAPALRRDHAWQNALRPFLPALTTFHGPPVGAGQRRWRLVRGGVQVEGEPSPRRNANPRAAATAWARHRAALEAAARRIGTPVDLLLATALVESGGRAEAVREEPGFVSDAATPHRVSPGLMQTLISTAREALADPTLDRARLLDPATSALAGAAYIQRQATRGRLPTGYDPPLVAIAYNAGSLRPASSDPNWGLVQTRRGDGWHADAFCAFLGDAHAAFAAGDAPGAETPSLWALLEGEARAA</sequence>
<dbReference type="Gene3D" id="1.10.101.10">
    <property type="entry name" value="PGBD-like superfamily/PGBD"/>
    <property type="match status" value="1"/>
</dbReference>
<dbReference type="Pfam" id="PF01471">
    <property type="entry name" value="PG_binding_1"/>
    <property type="match status" value="1"/>
</dbReference>
<dbReference type="SUPFAM" id="SSF47090">
    <property type="entry name" value="PGBD-like"/>
    <property type="match status" value="1"/>
</dbReference>
<gene>
    <name evidence="4" type="ORF">GGQ83_002841</name>
</gene>
<feature type="domain" description="Transglycosylase SLT" evidence="2">
    <location>
        <begin position="147"/>
        <end position="258"/>
    </location>
</feature>
<dbReference type="Gene3D" id="1.10.530.10">
    <property type="match status" value="1"/>
</dbReference>
<evidence type="ECO:0000259" key="3">
    <source>
        <dbReference type="Pfam" id="PF01471"/>
    </source>
</evidence>
<dbReference type="InterPro" id="IPR036366">
    <property type="entry name" value="PGBDSf"/>
</dbReference>
<keyword evidence="5" id="KW-1185">Reference proteome</keyword>
<dbReference type="EMBL" id="JACIDJ010000005">
    <property type="protein sequence ID" value="MBB3899389.1"/>
    <property type="molecule type" value="Genomic_DNA"/>
</dbReference>
<accession>A0A840ACT2</accession>
<dbReference type="InterPro" id="IPR036365">
    <property type="entry name" value="PGBD-like_sf"/>
</dbReference>
<dbReference type="Pfam" id="PF01464">
    <property type="entry name" value="SLT"/>
    <property type="match status" value="1"/>
</dbReference>
<dbReference type="RefSeq" id="WP_184385106.1">
    <property type="nucleotide sequence ID" value="NZ_JACIDJ010000005.1"/>
</dbReference>
<name>A0A840ACT2_9PROT</name>
<evidence type="ECO:0000256" key="1">
    <source>
        <dbReference type="ARBA" id="ARBA00009387"/>
    </source>
</evidence>
<dbReference type="InterPro" id="IPR002477">
    <property type="entry name" value="Peptidoglycan-bd-like"/>
</dbReference>
<dbReference type="GO" id="GO:0016787">
    <property type="term" value="F:hydrolase activity"/>
    <property type="evidence" value="ECO:0007669"/>
    <property type="project" value="UniProtKB-KW"/>
</dbReference>
<protein>
    <submittedName>
        <fullName evidence="4">Peptidoglycan hydrolase-like protein with peptidoglycan-binding domain</fullName>
    </submittedName>
</protein>
<reference evidence="4 5" key="1">
    <citation type="submission" date="2020-08" db="EMBL/GenBank/DDBJ databases">
        <title>Genomic Encyclopedia of Type Strains, Phase IV (KMG-IV): sequencing the most valuable type-strain genomes for metagenomic binning, comparative biology and taxonomic classification.</title>
        <authorList>
            <person name="Goeker M."/>
        </authorList>
    </citation>
    <scope>NUCLEOTIDE SEQUENCE [LARGE SCALE GENOMIC DNA]</scope>
    <source>
        <strain evidence="4 5">DSM 19979</strain>
    </source>
</reference>
<proteinExistence type="inferred from homology"/>
<organism evidence="4 5">
    <name type="scientific">Roseococcus suduntuyensis</name>
    <dbReference type="NCBI Taxonomy" id="455361"/>
    <lineage>
        <taxon>Bacteria</taxon>
        <taxon>Pseudomonadati</taxon>
        <taxon>Pseudomonadota</taxon>
        <taxon>Alphaproteobacteria</taxon>
        <taxon>Acetobacterales</taxon>
        <taxon>Roseomonadaceae</taxon>
        <taxon>Roseococcus</taxon>
    </lineage>
</organism>
<comment type="caution">
    <text evidence="4">The sequence shown here is derived from an EMBL/GenBank/DDBJ whole genome shotgun (WGS) entry which is preliminary data.</text>
</comment>
<comment type="similarity">
    <text evidence="1">Belongs to the virb1 family.</text>
</comment>
<dbReference type="SUPFAM" id="SSF53955">
    <property type="entry name" value="Lysozyme-like"/>
    <property type="match status" value="1"/>
</dbReference>
<dbReference type="InterPro" id="IPR008258">
    <property type="entry name" value="Transglycosylase_SLT_dom_1"/>
</dbReference>
<dbReference type="InterPro" id="IPR023346">
    <property type="entry name" value="Lysozyme-like_dom_sf"/>
</dbReference>
<dbReference type="Proteomes" id="UP000553193">
    <property type="component" value="Unassembled WGS sequence"/>
</dbReference>
<evidence type="ECO:0000313" key="4">
    <source>
        <dbReference type="EMBL" id="MBB3899389.1"/>
    </source>
</evidence>
<dbReference type="AlphaFoldDB" id="A0A840ACT2"/>